<reference evidence="4" key="1">
    <citation type="submission" date="2022-05" db="EMBL/GenBank/DDBJ databases">
        <title>An RpoN-dependent PEP-CTERM gene is involved in floc formation of an Aquincola tertiaricarbonis strain.</title>
        <authorList>
            <person name="Qiu D."/>
            <person name="Xia M."/>
        </authorList>
    </citation>
    <scope>NUCLEOTIDE SEQUENCE</scope>
    <source>
        <strain evidence="4">RN12</strain>
    </source>
</reference>
<organism evidence="4 5">
    <name type="scientific">Aquincola tertiaricarbonis</name>
    <dbReference type="NCBI Taxonomy" id="391953"/>
    <lineage>
        <taxon>Bacteria</taxon>
        <taxon>Pseudomonadati</taxon>
        <taxon>Pseudomonadota</taxon>
        <taxon>Betaproteobacteria</taxon>
        <taxon>Burkholderiales</taxon>
        <taxon>Sphaerotilaceae</taxon>
        <taxon>Aquincola</taxon>
    </lineage>
</organism>
<dbReference type="RefSeq" id="WP_250198036.1">
    <property type="nucleotide sequence ID" value="NZ_CP097636.1"/>
</dbReference>
<accession>A0ABY4SDK6</accession>
<keyword evidence="5" id="KW-1185">Reference proteome</keyword>
<dbReference type="NCBIfam" id="TIGR02595">
    <property type="entry name" value="PEP_CTERM"/>
    <property type="match status" value="1"/>
</dbReference>
<feature type="chain" id="PRO_5047115190" evidence="2">
    <location>
        <begin position="37"/>
        <end position="284"/>
    </location>
</feature>
<feature type="compositionally biased region" description="Basic and acidic residues" evidence="1">
    <location>
        <begin position="274"/>
        <end position="284"/>
    </location>
</feature>
<dbReference type="Pfam" id="PF07589">
    <property type="entry name" value="PEP-CTERM"/>
    <property type="match status" value="1"/>
</dbReference>
<dbReference type="EMBL" id="CP097636">
    <property type="protein sequence ID" value="URI09813.1"/>
    <property type="molecule type" value="Genomic_DNA"/>
</dbReference>
<proteinExistence type="predicted"/>
<protein>
    <submittedName>
        <fullName evidence="4">PEP-CTERM sorting domain-containing protein</fullName>
    </submittedName>
</protein>
<feature type="signal peptide" evidence="2">
    <location>
        <begin position="1"/>
        <end position="36"/>
    </location>
</feature>
<dbReference type="InterPro" id="IPR013424">
    <property type="entry name" value="Ice-binding_C"/>
</dbReference>
<evidence type="ECO:0000259" key="3">
    <source>
        <dbReference type="Pfam" id="PF07589"/>
    </source>
</evidence>
<gene>
    <name evidence="4" type="ORF">MW290_30170</name>
</gene>
<keyword evidence="2" id="KW-0732">Signal</keyword>
<evidence type="ECO:0000256" key="2">
    <source>
        <dbReference type="SAM" id="SignalP"/>
    </source>
</evidence>
<feature type="region of interest" description="Disordered" evidence="1">
    <location>
        <begin position="264"/>
        <end position="284"/>
    </location>
</feature>
<name>A0ABY4SDK6_AQUTE</name>
<evidence type="ECO:0000256" key="1">
    <source>
        <dbReference type="SAM" id="MobiDB-lite"/>
    </source>
</evidence>
<sequence length="284" mass="28782">MTTRPHALPLHVSRPLRWAMVAVCATLGAVAPAARAVVLYDPASGSLPAAQGWLTSATSGAAAGTQTLSGGRLALDTTGSGVVAFGNARLSPVALDATAGYAVDFSLQVLAESHASPNRAGFSLLLVGSDPAQSVALSFWQDRVWVPTVDASTADRFVHGAGAGFDTTAAFTDYRLLVQGGRYSLSAGGHALFSGTLQDYRSGGLPYTVPNLVFFGDDSSRGSAQVALGAISISPVPEPASALLLLAGLGVVVAFGIKSPARRAAPRAGAPPRGGRERSELGGT</sequence>
<feature type="domain" description="Ice-binding protein C-terminal" evidence="3">
    <location>
        <begin position="235"/>
        <end position="257"/>
    </location>
</feature>
<evidence type="ECO:0000313" key="4">
    <source>
        <dbReference type="EMBL" id="URI09813.1"/>
    </source>
</evidence>
<dbReference type="Proteomes" id="UP001056201">
    <property type="component" value="Chromosome 2"/>
</dbReference>
<evidence type="ECO:0000313" key="5">
    <source>
        <dbReference type="Proteomes" id="UP001056201"/>
    </source>
</evidence>